<accession>A0A2T4URL7</accession>
<dbReference type="AlphaFoldDB" id="A0A2T4URL7"/>
<dbReference type="RefSeq" id="WP_107573932.1">
    <property type="nucleotide sequence ID" value="NZ_PZPL01000001.1"/>
</dbReference>
<dbReference type="GO" id="GO:0006043">
    <property type="term" value="P:glucosamine catabolic process"/>
    <property type="evidence" value="ECO:0007669"/>
    <property type="project" value="TreeGrafter"/>
</dbReference>
<feature type="domain" description="Glucosamine/galactosamine-6-phosphate isomerase" evidence="3">
    <location>
        <begin position="13"/>
        <end position="223"/>
    </location>
</feature>
<dbReference type="SUPFAM" id="SSF100950">
    <property type="entry name" value="NagB/RpiA/CoA transferase-like"/>
    <property type="match status" value="1"/>
</dbReference>
<proteinExistence type="predicted"/>
<keyword evidence="1" id="KW-0378">Hydrolase</keyword>
<dbReference type="InterPro" id="IPR037171">
    <property type="entry name" value="NagB/RpiA_transferase-like"/>
</dbReference>
<organism evidence="4 5">
    <name type="scientific">Rathayibacter caricis DSM 15933</name>
    <dbReference type="NCBI Taxonomy" id="1328867"/>
    <lineage>
        <taxon>Bacteria</taxon>
        <taxon>Bacillati</taxon>
        <taxon>Actinomycetota</taxon>
        <taxon>Actinomycetes</taxon>
        <taxon>Micrococcales</taxon>
        <taxon>Microbacteriaceae</taxon>
        <taxon>Rathayibacter</taxon>
    </lineage>
</organism>
<dbReference type="GO" id="GO:0005975">
    <property type="term" value="P:carbohydrate metabolic process"/>
    <property type="evidence" value="ECO:0007669"/>
    <property type="project" value="InterPro"/>
</dbReference>
<dbReference type="GO" id="GO:0042802">
    <property type="term" value="F:identical protein binding"/>
    <property type="evidence" value="ECO:0007669"/>
    <property type="project" value="TreeGrafter"/>
</dbReference>
<comment type="caution">
    <text evidence="4">The sequence shown here is derived from an EMBL/GenBank/DDBJ whole genome shotgun (WGS) entry which is preliminary data.</text>
</comment>
<dbReference type="GO" id="GO:0006046">
    <property type="term" value="P:N-acetylglucosamine catabolic process"/>
    <property type="evidence" value="ECO:0007669"/>
    <property type="project" value="TreeGrafter"/>
</dbReference>
<dbReference type="PANTHER" id="PTHR11280">
    <property type="entry name" value="GLUCOSAMINE-6-PHOSPHATE ISOMERASE"/>
    <property type="match status" value="1"/>
</dbReference>
<dbReference type="InterPro" id="IPR006148">
    <property type="entry name" value="Glc/Gal-6P_isomerase"/>
</dbReference>
<dbReference type="Pfam" id="PF01182">
    <property type="entry name" value="Glucosamine_iso"/>
    <property type="match status" value="1"/>
</dbReference>
<reference evidence="4 5" key="1">
    <citation type="submission" date="2018-03" db="EMBL/GenBank/DDBJ databases">
        <title>Bacteriophage NCPPB3778 and a type I-E CRISPR drive the evolution of the US Biological Select Agent, Rathayibacter toxicus.</title>
        <authorList>
            <person name="Davis E.W.II."/>
            <person name="Tabima J.F."/>
            <person name="Weisberg A.J."/>
            <person name="Dantas Lopes L."/>
            <person name="Wiseman M.S."/>
            <person name="Wiseman M.S."/>
            <person name="Pupko T."/>
            <person name="Belcher M.S."/>
            <person name="Sechler A.J."/>
            <person name="Tancos M.A."/>
            <person name="Schroeder B.K."/>
            <person name="Murray T.D."/>
            <person name="Luster D.G."/>
            <person name="Schneider W.L."/>
            <person name="Rogers E."/>
            <person name="Andreote F.D."/>
            <person name="Grunwald N.J."/>
            <person name="Putnam M.L."/>
            <person name="Chang J.H."/>
        </authorList>
    </citation>
    <scope>NUCLEOTIDE SEQUENCE [LARGE SCALE GENOMIC DNA]</scope>
    <source>
        <strain evidence="4 5">DSM 15933</strain>
    </source>
</reference>
<dbReference type="GO" id="GO:0019262">
    <property type="term" value="P:N-acetylneuraminate catabolic process"/>
    <property type="evidence" value="ECO:0007669"/>
    <property type="project" value="TreeGrafter"/>
</dbReference>
<name>A0A2T4URL7_9MICO</name>
<evidence type="ECO:0000256" key="2">
    <source>
        <dbReference type="ARBA" id="ARBA00023277"/>
    </source>
</evidence>
<gene>
    <name evidence="4" type="ORF">C1I63_04495</name>
</gene>
<keyword evidence="2" id="KW-0119">Carbohydrate metabolism</keyword>
<evidence type="ECO:0000313" key="5">
    <source>
        <dbReference type="Proteomes" id="UP000241085"/>
    </source>
</evidence>
<keyword evidence="5" id="KW-1185">Reference proteome</keyword>
<dbReference type="Gene3D" id="3.40.50.1360">
    <property type="match status" value="1"/>
</dbReference>
<dbReference type="Proteomes" id="UP000241085">
    <property type="component" value="Unassembled WGS sequence"/>
</dbReference>
<sequence length="249" mass="25567">MNIVVGADPEEVGELAAGLVASVIAADPAAVLGVATGSTPQPLYRALARLRLDLSRASAFALDEYVGVPAGHPESYRSVLEREVVAPLGLDPARLHVPDGAAADPHAAARAHEEALAAVGGAAVQILGIGSNGHIGFNEPGSPRDSRTRVVALAERTRLDNRRFFGGDLDAVPTHAISQGVATILSARELLLVATGAGKAEAVAAALQGPIDERMPASFVREHPRVTVLLDRAAAAGLGHDLLLAGARR</sequence>
<evidence type="ECO:0000313" key="4">
    <source>
        <dbReference type="EMBL" id="PTL72174.1"/>
    </source>
</evidence>
<dbReference type="PANTHER" id="PTHR11280:SF5">
    <property type="entry name" value="GLUCOSAMINE-6-PHOSPHATE ISOMERASE"/>
    <property type="match status" value="1"/>
</dbReference>
<evidence type="ECO:0000259" key="3">
    <source>
        <dbReference type="Pfam" id="PF01182"/>
    </source>
</evidence>
<dbReference type="GO" id="GO:0005737">
    <property type="term" value="C:cytoplasm"/>
    <property type="evidence" value="ECO:0007669"/>
    <property type="project" value="TreeGrafter"/>
</dbReference>
<evidence type="ECO:0000256" key="1">
    <source>
        <dbReference type="ARBA" id="ARBA00022801"/>
    </source>
</evidence>
<dbReference type="InterPro" id="IPR004547">
    <property type="entry name" value="Glucosamine6P_isomerase"/>
</dbReference>
<dbReference type="CDD" id="cd01399">
    <property type="entry name" value="GlcN6P_deaminase"/>
    <property type="match status" value="1"/>
</dbReference>
<dbReference type="EMBL" id="PZPL01000001">
    <property type="protein sequence ID" value="PTL72174.1"/>
    <property type="molecule type" value="Genomic_DNA"/>
</dbReference>
<protein>
    <submittedName>
        <fullName evidence="4">Glucosamine-6-phosphate deaminase</fullName>
    </submittedName>
</protein>
<dbReference type="GO" id="GO:0004342">
    <property type="term" value="F:glucosamine-6-phosphate deaminase activity"/>
    <property type="evidence" value="ECO:0007669"/>
    <property type="project" value="InterPro"/>
</dbReference>